<keyword evidence="1" id="KW-0863">Zinc-finger</keyword>
<evidence type="ECO:0000256" key="2">
    <source>
        <dbReference type="SAM" id="MobiDB-lite"/>
    </source>
</evidence>
<evidence type="ECO:0000259" key="4">
    <source>
        <dbReference type="PROSITE" id="PS50802"/>
    </source>
</evidence>
<protein>
    <recommendedName>
        <fullName evidence="7">C2H2-type domain-containing protein</fullName>
    </recommendedName>
</protein>
<feature type="region of interest" description="Disordered" evidence="2">
    <location>
        <begin position="289"/>
        <end position="312"/>
    </location>
</feature>
<gene>
    <name evidence="5" type="ORF">PEVE_00028357</name>
</gene>
<organism evidence="5 6">
    <name type="scientific">Porites evermanni</name>
    <dbReference type="NCBI Taxonomy" id="104178"/>
    <lineage>
        <taxon>Eukaryota</taxon>
        <taxon>Metazoa</taxon>
        <taxon>Cnidaria</taxon>
        <taxon>Anthozoa</taxon>
        <taxon>Hexacorallia</taxon>
        <taxon>Scleractinia</taxon>
        <taxon>Fungiina</taxon>
        <taxon>Poritidae</taxon>
        <taxon>Porites</taxon>
    </lineage>
</organism>
<evidence type="ECO:0000313" key="5">
    <source>
        <dbReference type="EMBL" id="CAH3026201.1"/>
    </source>
</evidence>
<dbReference type="Proteomes" id="UP001159427">
    <property type="component" value="Unassembled WGS sequence"/>
</dbReference>
<dbReference type="EMBL" id="CALNXI010000393">
    <property type="protein sequence ID" value="CAH3026201.1"/>
    <property type="molecule type" value="Genomic_DNA"/>
</dbReference>
<dbReference type="PANTHER" id="PTHR33206:SF1">
    <property type="entry name" value="DNA-DIRECTED DNA POLYMERASE"/>
    <property type="match status" value="1"/>
</dbReference>
<proteinExistence type="predicted"/>
<dbReference type="InterPro" id="IPR003323">
    <property type="entry name" value="OTU_dom"/>
</dbReference>
<dbReference type="InterPro" id="IPR013087">
    <property type="entry name" value="Znf_C2H2_type"/>
</dbReference>
<dbReference type="PROSITE" id="PS50157">
    <property type="entry name" value="ZINC_FINGER_C2H2_2"/>
    <property type="match status" value="1"/>
</dbReference>
<reference evidence="5 6" key="1">
    <citation type="submission" date="2022-05" db="EMBL/GenBank/DDBJ databases">
        <authorList>
            <consortium name="Genoscope - CEA"/>
            <person name="William W."/>
        </authorList>
    </citation>
    <scope>NUCLEOTIDE SEQUENCE [LARGE SCALE GENOMIC DNA]</scope>
</reference>
<feature type="domain" description="OTU" evidence="4">
    <location>
        <begin position="1"/>
        <end position="119"/>
    </location>
</feature>
<evidence type="ECO:0000313" key="6">
    <source>
        <dbReference type="Proteomes" id="UP001159427"/>
    </source>
</evidence>
<dbReference type="PANTHER" id="PTHR33206">
    <property type="entry name" value="PROTEIN CBG10425"/>
    <property type="match status" value="1"/>
</dbReference>
<keyword evidence="6" id="KW-1185">Reference proteome</keyword>
<sequence length="818" mass="96466">MCFFRALALHNGCHPKNLERDAQHYCERYKESFPEKKKFCGVKLKELIDLEHLYEVNIFVYSLEPTKPDGEEGEEDMEKEEEDFAPEIAAQLIHRSLCHYPSTLYLNLYQNHFSYIKDLKKYAKSYSCSRCGTLWKHVGKLNRHERTCEAKVHYQFPGGAYNTPPTIFQLLEDEGLTVPEHLKFFPYRATFDFECMFTAETDLDDTEKLTWDAKHIPLSVSVCSNVPDYDQPKCFVSNGDSKQLVKEMLEHLVKISEKSYDLLRKTFNFLFEAIDQKLEDLEQKNRSCENDQECAYERPEDNSPEPKKKKVHPLKKLRDRFQEYLQELPVLGFNSGKYDLNAVKEFLFPVLVQNEGVQFTIKRNHNFMCLKTPHLRFLDVTNFLAPGFSYDKFRKAYECPQTKGFFPYQWLDSLEKLEHSSLPPHEAFFSTLKNKNISDEDYQYCRQVWSNDNMQTFREFLIWYNNLDVQPFCEALEKMCAFWKDKKIDMLRQGISIPGVTLTYLFTTLESGIFFSLFDEKNKDLYYLFKKNMVGGPSIIFHRYHEAGKTKIREEIEDQGKQAKTCQKIVGYDANALYLWAIMQDMPTGSFTRRREETGFKRESSSRMATEWLEWKAHEGGIFIRRQMNNTEKRIGERRIPVDGFHGPSQTVFQFHGCWWHGHICHLTKGIETNEKRKRPTAELREETKETSKYIKDQGYHLVEIYECQWRRIKKSNSQVQKFLNSKFNRPLDHHKTLTQDQILSAIRSESLFGVVECDVRVPDALKPKFAEMCPIFKNIEISREDIGQHMQTFAEEENIMTQPRRSLVGSYFGFPTH</sequence>
<evidence type="ECO:0008006" key="7">
    <source>
        <dbReference type="Google" id="ProtNLM"/>
    </source>
</evidence>
<feature type="domain" description="C2H2-type" evidence="3">
    <location>
        <begin position="126"/>
        <end position="153"/>
    </location>
</feature>
<comment type="caution">
    <text evidence="5">The sequence shown here is derived from an EMBL/GenBank/DDBJ whole genome shotgun (WGS) entry which is preliminary data.</text>
</comment>
<dbReference type="Gene3D" id="3.40.960.10">
    <property type="entry name" value="VSR Endonuclease"/>
    <property type="match status" value="1"/>
</dbReference>
<keyword evidence="1" id="KW-0479">Metal-binding</keyword>
<evidence type="ECO:0000256" key="1">
    <source>
        <dbReference type="PROSITE-ProRule" id="PRU00042"/>
    </source>
</evidence>
<dbReference type="PROSITE" id="PS50802">
    <property type="entry name" value="OTU"/>
    <property type="match status" value="1"/>
</dbReference>
<accession>A0ABN8M9B2</accession>
<name>A0ABN8M9B2_9CNID</name>
<evidence type="ECO:0000259" key="3">
    <source>
        <dbReference type="PROSITE" id="PS50157"/>
    </source>
</evidence>
<feature type="compositionally biased region" description="Basic and acidic residues" evidence="2">
    <location>
        <begin position="289"/>
        <end position="306"/>
    </location>
</feature>
<keyword evidence="1" id="KW-0862">Zinc</keyword>